<dbReference type="CDD" id="cd00093">
    <property type="entry name" value="HTH_XRE"/>
    <property type="match status" value="1"/>
</dbReference>
<dbReference type="STRING" id="595494.Tola_2854"/>
<dbReference type="InterPro" id="IPR010982">
    <property type="entry name" value="Lambda_DNA-bd_dom_sf"/>
</dbReference>
<dbReference type="Pfam" id="PF01381">
    <property type="entry name" value="HTH_3"/>
    <property type="match status" value="1"/>
</dbReference>
<dbReference type="Proteomes" id="UP000009073">
    <property type="component" value="Chromosome"/>
</dbReference>
<dbReference type="EMBL" id="CP001616">
    <property type="protein sequence ID" value="ACQ94446.1"/>
    <property type="molecule type" value="Genomic_DNA"/>
</dbReference>
<proteinExistence type="predicted"/>
<dbReference type="AlphaFoldDB" id="C4LCE2"/>
<dbReference type="RefSeq" id="WP_015879895.1">
    <property type="nucleotide sequence ID" value="NC_012691.1"/>
</dbReference>
<dbReference type="SMART" id="SM00530">
    <property type="entry name" value="HTH_XRE"/>
    <property type="match status" value="1"/>
</dbReference>
<name>C4LCE2_TOLAT</name>
<dbReference type="HOGENOM" id="CLU_1895253_0_0_6"/>
<dbReference type="KEGG" id="tau:Tola_2854"/>
<dbReference type="Gene3D" id="1.10.260.40">
    <property type="entry name" value="lambda repressor-like DNA-binding domains"/>
    <property type="match status" value="1"/>
</dbReference>
<reference evidence="2 3" key="2">
    <citation type="journal article" date="2011" name="Stand. Genomic Sci.">
        <title>Complete genome sequence of Tolumonas auensis type strain (TA 4).</title>
        <authorList>
            <person name="Chertkov O."/>
            <person name="Copeland A."/>
            <person name="Lucas S."/>
            <person name="Lapidus A."/>
            <person name="Berry K.W."/>
            <person name="Detter J.C."/>
            <person name="Del Rio T.G."/>
            <person name="Hammon N."/>
            <person name="Dalin E."/>
            <person name="Tice H."/>
            <person name="Pitluck S."/>
            <person name="Richardson P."/>
            <person name="Bruce D."/>
            <person name="Goodwin L."/>
            <person name="Han C."/>
            <person name="Tapia R."/>
            <person name="Saunders E."/>
            <person name="Schmutz J."/>
            <person name="Brettin T."/>
            <person name="Larimer F."/>
            <person name="Land M."/>
            <person name="Hauser L."/>
            <person name="Spring S."/>
            <person name="Rohde M."/>
            <person name="Kyrpides N.C."/>
            <person name="Ivanova N."/>
            <person name="Goker M."/>
            <person name="Beller H.R."/>
            <person name="Klenk H.P."/>
            <person name="Woyke T."/>
        </authorList>
    </citation>
    <scope>NUCLEOTIDE SEQUENCE [LARGE SCALE GENOMIC DNA]</scope>
    <source>
        <strain evidence="3">DSM 9187 / TA4</strain>
    </source>
</reference>
<sequence>MNAKDMFHPKDTCFSDAEERAYAREDLVFNVTEDLLVKMEELNISKVDLAKRLGKSKSYVTQMLSGSRNMTLSTLSDICFALGFKPEVKIPVKPVEPTTTWVSIGRPKIVKSAPKAQPVKNISLVYNSEWTKVA</sequence>
<protein>
    <submittedName>
        <fullName evidence="2">Transcriptional regulator, XRE family</fullName>
    </submittedName>
</protein>
<dbReference type="GO" id="GO:0003677">
    <property type="term" value="F:DNA binding"/>
    <property type="evidence" value="ECO:0007669"/>
    <property type="project" value="InterPro"/>
</dbReference>
<dbReference type="eggNOG" id="COG3093">
    <property type="taxonomic scope" value="Bacteria"/>
</dbReference>
<dbReference type="SUPFAM" id="SSF47413">
    <property type="entry name" value="lambda repressor-like DNA-binding domains"/>
    <property type="match status" value="1"/>
</dbReference>
<evidence type="ECO:0000313" key="3">
    <source>
        <dbReference type="Proteomes" id="UP000009073"/>
    </source>
</evidence>
<reference evidence="3" key="1">
    <citation type="submission" date="2009-05" db="EMBL/GenBank/DDBJ databases">
        <title>Complete sequence of Tolumonas auensis DSM 9187.</title>
        <authorList>
            <consortium name="US DOE Joint Genome Institute"/>
            <person name="Lucas S."/>
            <person name="Copeland A."/>
            <person name="Lapidus A."/>
            <person name="Glavina del Rio T."/>
            <person name="Tice H."/>
            <person name="Bruce D."/>
            <person name="Goodwin L."/>
            <person name="Pitluck S."/>
            <person name="Chertkov O."/>
            <person name="Brettin T."/>
            <person name="Detter J.C."/>
            <person name="Han C."/>
            <person name="Larimer F."/>
            <person name="Land M."/>
            <person name="Hauser L."/>
            <person name="Kyrpides N."/>
            <person name="Mikhailova N."/>
            <person name="Spring S."/>
            <person name="Beller H."/>
        </authorList>
    </citation>
    <scope>NUCLEOTIDE SEQUENCE [LARGE SCALE GENOMIC DNA]</scope>
    <source>
        <strain evidence="3">DSM 9187 / TA4</strain>
    </source>
</reference>
<dbReference type="InterPro" id="IPR001387">
    <property type="entry name" value="Cro/C1-type_HTH"/>
</dbReference>
<evidence type="ECO:0000313" key="2">
    <source>
        <dbReference type="EMBL" id="ACQ94446.1"/>
    </source>
</evidence>
<accession>C4LCE2</accession>
<feature type="domain" description="HTH cro/C1-type" evidence="1">
    <location>
        <begin position="35"/>
        <end position="89"/>
    </location>
</feature>
<evidence type="ECO:0000259" key="1">
    <source>
        <dbReference type="PROSITE" id="PS50943"/>
    </source>
</evidence>
<dbReference type="PROSITE" id="PS50943">
    <property type="entry name" value="HTH_CROC1"/>
    <property type="match status" value="1"/>
</dbReference>
<dbReference type="OrthoDB" id="6402441at2"/>
<gene>
    <name evidence="2" type="ordered locus">Tola_2854</name>
</gene>
<organism evidence="2 3">
    <name type="scientific">Tolumonas auensis (strain DSM 9187 / NBRC 110442 / TA 4)</name>
    <dbReference type="NCBI Taxonomy" id="595494"/>
    <lineage>
        <taxon>Bacteria</taxon>
        <taxon>Pseudomonadati</taxon>
        <taxon>Pseudomonadota</taxon>
        <taxon>Gammaproteobacteria</taxon>
        <taxon>Aeromonadales</taxon>
        <taxon>Aeromonadaceae</taxon>
        <taxon>Tolumonas</taxon>
    </lineage>
</organism>
<keyword evidence="3" id="KW-1185">Reference proteome</keyword>